<dbReference type="InterPro" id="IPR001173">
    <property type="entry name" value="Glyco_trans_2-like"/>
</dbReference>
<gene>
    <name evidence="2" type="ORF">NCTC13067_02211</name>
</gene>
<protein>
    <submittedName>
        <fullName evidence="2">Glycosyl transferase family 2</fullName>
    </submittedName>
</protein>
<dbReference type="SUPFAM" id="SSF53448">
    <property type="entry name" value="Nucleotide-diphospho-sugar transferases"/>
    <property type="match status" value="1"/>
</dbReference>
<dbReference type="AlphaFoldDB" id="A0A379EE42"/>
<evidence type="ECO:0000313" key="3">
    <source>
        <dbReference type="Proteomes" id="UP000255469"/>
    </source>
</evidence>
<dbReference type="CDD" id="cd00761">
    <property type="entry name" value="Glyco_tranf_GTA_type"/>
    <property type="match status" value="1"/>
</dbReference>
<name>A0A379EE42_9BACT</name>
<dbReference type="Pfam" id="PF00535">
    <property type="entry name" value="Glycos_transf_2"/>
    <property type="match status" value="1"/>
</dbReference>
<feature type="domain" description="Glycosyltransferase 2-like" evidence="1">
    <location>
        <begin position="54"/>
        <end position="133"/>
    </location>
</feature>
<proteinExistence type="predicted"/>
<dbReference type="Proteomes" id="UP000255469">
    <property type="component" value="Unassembled WGS sequence"/>
</dbReference>
<dbReference type="Gene3D" id="3.90.550.10">
    <property type="entry name" value="Spore Coat Polysaccharide Biosynthesis Protein SpsA, Chain A"/>
    <property type="match status" value="1"/>
</dbReference>
<dbReference type="InterPro" id="IPR029044">
    <property type="entry name" value="Nucleotide-diphossugar_trans"/>
</dbReference>
<dbReference type="RefSeq" id="WP_025068230.1">
    <property type="nucleotide sequence ID" value="NZ_CAUVPN010000010.1"/>
</dbReference>
<reference evidence="2 3" key="1">
    <citation type="submission" date="2018-06" db="EMBL/GenBank/DDBJ databases">
        <authorList>
            <consortium name="Pathogen Informatics"/>
            <person name="Doyle S."/>
        </authorList>
    </citation>
    <scope>NUCLEOTIDE SEQUENCE [LARGE SCALE GENOMIC DNA]</scope>
    <source>
        <strain evidence="2 3">NCTC13067</strain>
    </source>
</reference>
<dbReference type="GO" id="GO:0016740">
    <property type="term" value="F:transferase activity"/>
    <property type="evidence" value="ECO:0007669"/>
    <property type="project" value="UniProtKB-KW"/>
</dbReference>
<dbReference type="EMBL" id="UGTM01000002">
    <property type="protein sequence ID" value="SUB94342.1"/>
    <property type="molecule type" value="Genomic_DNA"/>
</dbReference>
<evidence type="ECO:0000313" key="2">
    <source>
        <dbReference type="EMBL" id="SUB94342.1"/>
    </source>
</evidence>
<accession>A0A379EE42</accession>
<keyword evidence="2" id="KW-0808">Transferase</keyword>
<sequence>MKNYCAVIRTLGRGGEKYQQLLNSLVSQSIPPHKILVYIADGYPLPKETVGYETYIRCPKGRVAQRSLSFKEVDSDYILFCDDDIKLEESAVEKLFAEMQITGTDCISPNTFPNHKMSLQDKVKTCFYGVYPRFPDGYAFRINQYTGKYSYNNSPIGGVLPSDSAAGPCALLRKSTYKAIHFDDERWLDSFSYALWDDQLFYYKMTLMGFKVAVSFDIDIKHLDGKTAKHGDTLKEADLNVRILDFMIWYRMCFNLQKNSPIKKALCACAWTGKTFITFLYLVLRGFKQRKWFYPCNVIVGIWYGIRLVNTSKFKRIPLFDAYLK</sequence>
<evidence type="ECO:0000259" key="1">
    <source>
        <dbReference type="Pfam" id="PF00535"/>
    </source>
</evidence>
<organism evidence="2 3">
    <name type="scientific">Prevotella denticola</name>
    <dbReference type="NCBI Taxonomy" id="28129"/>
    <lineage>
        <taxon>Bacteria</taxon>
        <taxon>Pseudomonadati</taxon>
        <taxon>Bacteroidota</taxon>
        <taxon>Bacteroidia</taxon>
        <taxon>Bacteroidales</taxon>
        <taxon>Prevotellaceae</taxon>
        <taxon>Prevotella</taxon>
    </lineage>
</organism>